<evidence type="ECO:0000313" key="4">
    <source>
        <dbReference type="Proteomes" id="UP000746612"/>
    </source>
</evidence>
<comment type="caution">
    <text evidence="3">The sequence shown here is derived from an EMBL/GenBank/DDBJ whole genome shotgun (WGS) entry which is preliminary data.</text>
</comment>
<dbReference type="InterPro" id="IPR000953">
    <property type="entry name" value="Chromo/chromo_shadow_dom"/>
</dbReference>
<dbReference type="SUPFAM" id="SSF54160">
    <property type="entry name" value="Chromo domain-like"/>
    <property type="match status" value="1"/>
</dbReference>
<dbReference type="PROSITE" id="PS50013">
    <property type="entry name" value="CHROMO_2"/>
    <property type="match status" value="1"/>
</dbReference>
<dbReference type="Proteomes" id="UP000746612">
    <property type="component" value="Unassembled WGS sequence"/>
</dbReference>
<accession>A0A8H3KHL5</accession>
<dbReference type="InterPro" id="IPR023780">
    <property type="entry name" value="Chromo_domain"/>
</dbReference>
<feature type="region of interest" description="Disordered" evidence="2">
    <location>
        <begin position="1188"/>
        <end position="1211"/>
    </location>
</feature>
<feature type="compositionally biased region" description="Polar residues" evidence="2">
    <location>
        <begin position="383"/>
        <end position="395"/>
    </location>
</feature>
<feature type="region of interest" description="Disordered" evidence="2">
    <location>
        <begin position="150"/>
        <end position="247"/>
    </location>
</feature>
<evidence type="ECO:0000256" key="1">
    <source>
        <dbReference type="ARBA" id="ARBA00011353"/>
    </source>
</evidence>
<dbReference type="EMBL" id="CAJPIJ010000184">
    <property type="protein sequence ID" value="CAG2005748.1"/>
    <property type="molecule type" value="Genomic_DNA"/>
</dbReference>
<comment type="subunit">
    <text evidence="1">Component of the NuA4 histone acetyltransferase complex.</text>
</comment>
<sequence>MEELPFDDDIVMKDSDDESIASTINTEHDSEEPFNVSAVLAAWEVEGSLRYLIEWEGYDLSEATWEPRENLNDIIIEEWEETKAQPGYDLYQKIREWKKAWKASYAEKRARHDKRNRRRMLRGEKPHSFQYISGSLEWVNGFPDGPDFSASAVSSPSVADGDSDAGVGQPLRPLSEKRKLSGANPSEDRSPSTSRRNSTLSASKFPLARVDSTASSTSHSHTQVARERPNDGYPANKPLTKNPVPKSHILAKFGRPALTKRTDAGTGRGQLTARKTQTTQAFTGNVFAGGKERKRRTTLAEAVKDPTKIPKFFNYHQKRLVEKAGRDRDSAAPLMMSSNLISLNPAERNVEAPNIPNLGASTNDSPAGDSAKRVCQHAGSLQAPGQKSQTKPKNSISWGTVEKITFQERTGSDRERSLFLREDTVPPEAPWVMKEEWDIDTLPAEDPSPAPTIQPKASTTQLKVLNDRTRGNDYVDQRDANPSNRTISIDVQFGPGTREIIPVIFQRREPQNELSWPAIFENMPTLIFSHTCMAQDFLSQEKFLVADKLGNGLVVSDDGGTGLDAVANWLRVRSLGALLYRHDLCILVHMQPQAQAQAQAQAQTAATVEPPSLQYYLFRPAPHFTTRSLAPVILPEGLDTGKLLPKMTLTVFERMLGFRYEQLLTEEALVKPPGKHMFFLAFPGNTVQDAQFLDRWIRNCNPKCRIFYSSIPGDWQKFVRQENGVVIIHEEAIWSIRLFPHVNKLLYPSSKFNFVLFSKSLQPSPLYPSLAQPCRAGDVTLQPLGGERRAAILVTPSFIISQPQQIWNFFKWFYKAWKNARSHFSLVVCAGFDDWLLEIAAEKEKAWSRLTNRLRDDQKERFTKEVEGLYKVKECVRNLQDMSSEEQPGIILGPELIDRNDEQSLVNWFGWWSVINLDRYRRFTVIGSSTTNVGRLTYCTTRPDFITSSSLQDVERIEALLFESEAQHRFQMVPDDTSVSLENYLNRLSNRNRKQYNLAIYTRPVSCWDEAASGVHPDDFGTYSDCIQQFKDKIARRTAKTVVVLCYTVAEKSSRGGALRDVGRKRRPWFVVYRPMNLQMLHWKEAELIIWDPLAKRAFHDDTDMYEGDLIEAQRIMIQKLRREHDMLPLNRIWIGGWDTDRSSSVDPLDTTLQNLERLLLDWRNNVPIPVPAMWNKGWKWVQRGHAPFQPRTRSPSPEPMDVDTAPEATDTDTVDEVSKIVFDPPRAMKPNGKMACKNRFFQSCMYEKVRGAPKGALEYRFEPTMQWYRRQFEEGSGFEHINFMTWEEVFAKYKIEDPKEVRRDVR</sequence>
<dbReference type="GO" id="GO:0006338">
    <property type="term" value="P:chromatin remodeling"/>
    <property type="evidence" value="ECO:0007669"/>
    <property type="project" value="UniProtKB-ARBA"/>
</dbReference>
<dbReference type="Pfam" id="PF00385">
    <property type="entry name" value="Chromo"/>
    <property type="match status" value="1"/>
</dbReference>
<feature type="compositionally biased region" description="Low complexity" evidence="2">
    <location>
        <begin position="212"/>
        <end position="222"/>
    </location>
</feature>
<organism evidence="3 4">
    <name type="scientific">Gibberella zeae</name>
    <name type="common">Wheat head blight fungus</name>
    <name type="synonym">Fusarium graminearum</name>
    <dbReference type="NCBI Taxonomy" id="5518"/>
    <lineage>
        <taxon>Eukaryota</taxon>
        <taxon>Fungi</taxon>
        <taxon>Dikarya</taxon>
        <taxon>Ascomycota</taxon>
        <taxon>Pezizomycotina</taxon>
        <taxon>Sordariomycetes</taxon>
        <taxon>Hypocreomycetidae</taxon>
        <taxon>Hypocreales</taxon>
        <taxon>Nectriaceae</taxon>
        <taxon>Fusarium</taxon>
    </lineage>
</organism>
<dbReference type="Gene3D" id="2.40.50.40">
    <property type="match status" value="1"/>
</dbReference>
<dbReference type="InterPro" id="IPR016197">
    <property type="entry name" value="Chromo-like_dom_sf"/>
</dbReference>
<reference evidence="3" key="1">
    <citation type="submission" date="2021-03" db="EMBL/GenBank/DDBJ databases">
        <authorList>
            <person name="Alouane T."/>
            <person name="Langin T."/>
            <person name="Bonhomme L."/>
        </authorList>
    </citation>
    <scope>NUCLEOTIDE SEQUENCE</scope>
    <source>
        <strain evidence="3">MDC_Fg202</strain>
    </source>
</reference>
<feature type="compositionally biased region" description="Polar residues" evidence="2">
    <location>
        <begin position="191"/>
        <end position="202"/>
    </location>
</feature>
<feature type="compositionally biased region" description="Low complexity" evidence="2">
    <location>
        <begin position="150"/>
        <end position="166"/>
    </location>
</feature>
<gene>
    <name evidence="3" type="ORF">MDCFG202_LOCUS518447</name>
</gene>
<protein>
    <submittedName>
        <fullName evidence="3">Uncharacterized protein</fullName>
    </submittedName>
</protein>
<proteinExistence type="predicted"/>
<evidence type="ECO:0000313" key="3">
    <source>
        <dbReference type="EMBL" id="CAG2005748.1"/>
    </source>
</evidence>
<name>A0A8H3KHL5_GIBZA</name>
<evidence type="ECO:0000256" key="2">
    <source>
        <dbReference type="SAM" id="MobiDB-lite"/>
    </source>
</evidence>
<feature type="region of interest" description="Disordered" evidence="2">
    <location>
        <begin position="352"/>
        <end position="395"/>
    </location>
</feature>
<dbReference type="CDD" id="cd18966">
    <property type="entry name" value="chromodomain"/>
    <property type="match status" value="1"/>
</dbReference>